<evidence type="ECO:0000313" key="10">
    <source>
        <dbReference type="EMBL" id="KAK6804324.1"/>
    </source>
</evidence>
<keyword evidence="5" id="KW-0010">Activator</keyword>
<feature type="compositionally biased region" description="Low complexity" evidence="8">
    <location>
        <begin position="44"/>
        <end position="59"/>
    </location>
</feature>
<dbReference type="GO" id="GO:0009873">
    <property type="term" value="P:ethylene-activated signaling pathway"/>
    <property type="evidence" value="ECO:0007669"/>
    <property type="project" value="InterPro"/>
</dbReference>
<dbReference type="SMART" id="SM00380">
    <property type="entry name" value="AP2"/>
    <property type="match status" value="1"/>
</dbReference>
<dbReference type="GO" id="GO:0005634">
    <property type="term" value="C:nucleus"/>
    <property type="evidence" value="ECO:0007669"/>
    <property type="project" value="UniProtKB-SubCell"/>
</dbReference>
<feature type="region of interest" description="Disordered" evidence="8">
    <location>
        <begin position="152"/>
        <end position="193"/>
    </location>
</feature>
<dbReference type="EMBL" id="JBANQN010000001">
    <property type="protein sequence ID" value="KAK6804324.1"/>
    <property type="molecule type" value="Genomic_DNA"/>
</dbReference>
<keyword evidence="7" id="KW-0539">Nucleus</keyword>
<dbReference type="GO" id="GO:0003700">
    <property type="term" value="F:DNA-binding transcription factor activity"/>
    <property type="evidence" value="ECO:0007669"/>
    <property type="project" value="InterPro"/>
</dbReference>
<feature type="compositionally biased region" description="Basic and acidic residues" evidence="8">
    <location>
        <begin position="64"/>
        <end position="82"/>
    </location>
</feature>
<evidence type="ECO:0000259" key="9">
    <source>
        <dbReference type="PROSITE" id="PS51032"/>
    </source>
</evidence>
<dbReference type="Pfam" id="PF00847">
    <property type="entry name" value="AP2"/>
    <property type="match status" value="1"/>
</dbReference>
<dbReference type="SUPFAM" id="SSF54171">
    <property type="entry name" value="DNA-binding domain"/>
    <property type="match status" value="1"/>
</dbReference>
<proteinExistence type="predicted"/>
<evidence type="ECO:0000256" key="5">
    <source>
        <dbReference type="ARBA" id="ARBA00023159"/>
    </source>
</evidence>
<keyword evidence="2" id="KW-0611">Plant defense</keyword>
<evidence type="ECO:0000256" key="3">
    <source>
        <dbReference type="ARBA" id="ARBA00023015"/>
    </source>
</evidence>
<evidence type="ECO:0000256" key="6">
    <source>
        <dbReference type="ARBA" id="ARBA00023163"/>
    </source>
</evidence>
<organism evidence="10 11">
    <name type="scientific">Solanum bulbocastanum</name>
    <name type="common">Wild potato</name>
    <dbReference type="NCBI Taxonomy" id="147425"/>
    <lineage>
        <taxon>Eukaryota</taxon>
        <taxon>Viridiplantae</taxon>
        <taxon>Streptophyta</taxon>
        <taxon>Embryophyta</taxon>
        <taxon>Tracheophyta</taxon>
        <taxon>Spermatophyta</taxon>
        <taxon>Magnoliopsida</taxon>
        <taxon>eudicotyledons</taxon>
        <taxon>Gunneridae</taxon>
        <taxon>Pentapetalae</taxon>
        <taxon>asterids</taxon>
        <taxon>lamiids</taxon>
        <taxon>Solanales</taxon>
        <taxon>Solanaceae</taxon>
        <taxon>Solanoideae</taxon>
        <taxon>Solaneae</taxon>
        <taxon>Solanum</taxon>
    </lineage>
</organism>
<evidence type="ECO:0000256" key="8">
    <source>
        <dbReference type="SAM" id="MobiDB-lite"/>
    </source>
</evidence>
<evidence type="ECO:0000256" key="1">
    <source>
        <dbReference type="ARBA" id="ARBA00004123"/>
    </source>
</evidence>
<reference evidence="10 11" key="1">
    <citation type="submission" date="2024-02" db="EMBL/GenBank/DDBJ databases">
        <title>de novo genome assembly of Solanum bulbocastanum strain 11H21.</title>
        <authorList>
            <person name="Hosaka A.J."/>
        </authorList>
    </citation>
    <scope>NUCLEOTIDE SEQUENCE [LARGE SCALE GENOMIC DNA]</scope>
    <source>
        <tissue evidence="10">Young leaves</tissue>
    </source>
</reference>
<comment type="caution">
    <text evidence="10">The sequence shown here is derived from an EMBL/GenBank/DDBJ whole genome shotgun (WGS) entry which is preliminary data.</text>
</comment>
<dbReference type="CDD" id="cd00018">
    <property type="entry name" value="AP2"/>
    <property type="match status" value="1"/>
</dbReference>
<gene>
    <name evidence="10" type="ORF">RDI58_002108</name>
</gene>
<dbReference type="InterPro" id="IPR016177">
    <property type="entry name" value="DNA-bd_dom_sf"/>
</dbReference>
<protein>
    <recommendedName>
        <fullName evidence="9">AP2/ERF domain-containing protein</fullName>
    </recommendedName>
</protein>
<evidence type="ECO:0000313" key="11">
    <source>
        <dbReference type="Proteomes" id="UP001371456"/>
    </source>
</evidence>
<accession>A0AAN8U684</accession>
<keyword evidence="6" id="KW-0804">Transcription</keyword>
<dbReference type="GO" id="GO:0006952">
    <property type="term" value="P:defense response"/>
    <property type="evidence" value="ECO:0007669"/>
    <property type="project" value="UniProtKB-KW"/>
</dbReference>
<dbReference type="PROSITE" id="PS51032">
    <property type="entry name" value="AP2_ERF"/>
    <property type="match status" value="1"/>
</dbReference>
<feature type="domain" description="AP2/ERF" evidence="9">
    <location>
        <begin position="88"/>
        <end position="146"/>
    </location>
</feature>
<keyword evidence="3" id="KW-0805">Transcription regulation</keyword>
<dbReference type="InterPro" id="IPR036955">
    <property type="entry name" value="AP2/ERF_dom_sf"/>
</dbReference>
<name>A0AAN8U684_SOLBU</name>
<evidence type="ECO:0000256" key="2">
    <source>
        <dbReference type="ARBA" id="ARBA00022821"/>
    </source>
</evidence>
<dbReference type="PANTHER" id="PTHR31190">
    <property type="entry name" value="DNA-BINDING DOMAIN"/>
    <property type="match status" value="1"/>
</dbReference>
<dbReference type="PRINTS" id="PR00367">
    <property type="entry name" value="ETHRSPELEMNT"/>
</dbReference>
<dbReference type="InterPro" id="IPR044808">
    <property type="entry name" value="ERF_plant"/>
</dbReference>
<dbReference type="GO" id="GO:0003677">
    <property type="term" value="F:DNA binding"/>
    <property type="evidence" value="ECO:0007669"/>
    <property type="project" value="UniProtKB-KW"/>
</dbReference>
<feature type="region of interest" description="Disordered" evidence="8">
    <location>
        <begin position="43"/>
        <end position="82"/>
    </location>
</feature>
<sequence length="219" mass="24615">MNISIDDDEIFSLPSLDELESITHLLYDDDSDFFETLSPMSLESTTLLPNNPTSNSPESPIRPEPPEETKETSVARERKESAPQDWRRFIGVRRRQWGTFSAEIRDPNRRGARLWLGTYESPQDAALAYDQAAYKIRGTKARLNFPDLIGSDVPMPPRVTARRRTCSRSRSPEPSTTCSSSSSSSSSENGTKKKKIDLINSIAKAKLLCGMNLQMLIQM</sequence>
<keyword evidence="4" id="KW-0238">DNA-binding</keyword>
<dbReference type="Gene3D" id="3.30.730.10">
    <property type="entry name" value="AP2/ERF domain"/>
    <property type="match status" value="1"/>
</dbReference>
<feature type="compositionally biased region" description="Low complexity" evidence="8">
    <location>
        <begin position="168"/>
        <end position="188"/>
    </location>
</feature>
<evidence type="ECO:0000256" key="4">
    <source>
        <dbReference type="ARBA" id="ARBA00023125"/>
    </source>
</evidence>
<keyword evidence="11" id="KW-1185">Reference proteome</keyword>
<comment type="subcellular location">
    <subcellularLocation>
        <location evidence="1">Nucleus</location>
    </subcellularLocation>
</comment>
<dbReference type="PANTHER" id="PTHR31190:SF129">
    <property type="entry name" value="ETHYLENE RESPONSE FACTOR 189"/>
    <property type="match status" value="1"/>
</dbReference>
<dbReference type="FunFam" id="3.30.730.10:FF:000001">
    <property type="entry name" value="Ethylene-responsive transcription factor 2"/>
    <property type="match status" value="1"/>
</dbReference>
<evidence type="ECO:0000256" key="7">
    <source>
        <dbReference type="ARBA" id="ARBA00023242"/>
    </source>
</evidence>
<dbReference type="InterPro" id="IPR001471">
    <property type="entry name" value="AP2/ERF_dom"/>
</dbReference>
<dbReference type="Proteomes" id="UP001371456">
    <property type="component" value="Unassembled WGS sequence"/>
</dbReference>
<dbReference type="AlphaFoldDB" id="A0AAN8U684"/>